<evidence type="ECO:0000259" key="16">
    <source>
        <dbReference type="PROSITE" id="PS51195"/>
    </source>
</evidence>
<dbReference type="InterPro" id="IPR001650">
    <property type="entry name" value="Helicase_C-like"/>
</dbReference>
<feature type="transmembrane region" description="Helical" evidence="12">
    <location>
        <begin position="506"/>
        <end position="528"/>
    </location>
</feature>
<dbReference type="InterPro" id="IPR014014">
    <property type="entry name" value="RNA_helicase_DEAD_Q_motif"/>
</dbReference>
<dbReference type="PANTHER" id="PTHR47959:SF1">
    <property type="entry name" value="ATP-DEPENDENT RNA HELICASE DBPA"/>
    <property type="match status" value="1"/>
</dbReference>
<dbReference type="Pfam" id="PF00271">
    <property type="entry name" value="Helicase_C"/>
    <property type="match status" value="1"/>
</dbReference>
<dbReference type="InterPro" id="IPR005829">
    <property type="entry name" value="Sugar_transporter_CS"/>
</dbReference>
<dbReference type="GO" id="GO:0005829">
    <property type="term" value="C:cytosol"/>
    <property type="evidence" value="ECO:0007669"/>
    <property type="project" value="TreeGrafter"/>
</dbReference>
<dbReference type="GO" id="GO:0005524">
    <property type="term" value="F:ATP binding"/>
    <property type="evidence" value="ECO:0007669"/>
    <property type="project" value="UniProtKB-KW"/>
</dbReference>
<keyword evidence="5" id="KW-0378">Hydrolase</keyword>
<feature type="transmembrane region" description="Helical" evidence="12">
    <location>
        <begin position="292"/>
        <end position="313"/>
    </location>
</feature>
<dbReference type="EC" id="3.6.4.13" evidence="2"/>
<dbReference type="InterPro" id="IPR050079">
    <property type="entry name" value="DEAD_box_RNA_helicase"/>
</dbReference>
<evidence type="ECO:0000256" key="8">
    <source>
        <dbReference type="ARBA" id="ARBA00022989"/>
    </source>
</evidence>
<evidence type="ECO:0000256" key="10">
    <source>
        <dbReference type="PROSITE-ProRule" id="PRU00552"/>
    </source>
</evidence>
<dbReference type="SUPFAM" id="SSF103473">
    <property type="entry name" value="MFS general substrate transporter"/>
    <property type="match status" value="1"/>
</dbReference>
<evidence type="ECO:0000256" key="4">
    <source>
        <dbReference type="ARBA" id="ARBA00022741"/>
    </source>
</evidence>
<dbReference type="Gene3D" id="3.40.50.300">
    <property type="entry name" value="P-loop containing nucleotide triphosphate hydrolases"/>
    <property type="match status" value="2"/>
</dbReference>
<keyword evidence="17" id="KW-1185">Reference proteome</keyword>
<dbReference type="InterPro" id="IPR020846">
    <property type="entry name" value="MFS_dom"/>
</dbReference>
<dbReference type="Pfam" id="PF00083">
    <property type="entry name" value="Sugar_tr"/>
    <property type="match status" value="1"/>
</dbReference>
<dbReference type="InterPro" id="IPR014001">
    <property type="entry name" value="Helicase_ATP-bd"/>
</dbReference>
<feature type="transmembrane region" description="Helical" evidence="12">
    <location>
        <begin position="610"/>
        <end position="628"/>
    </location>
</feature>
<evidence type="ECO:0000256" key="11">
    <source>
        <dbReference type="SAM" id="MobiDB-lite"/>
    </source>
</evidence>
<dbReference type="InterPro" id="IPR005828">
    <property type="entry name" value="MFS_sugar_transport-like"/>
</dbReference>
<dbReference type="CDD" id="cd17947">
    <property type="entry name" value="DEADc_DDX27"/>
    <property type="match status" value="1"/>
</dbReference>
<dbReference type="SUPFAM" id="SSF52540">
    <property type="entry name" value="P-loop containing nucleoside triphosphate hydrolases"/>
    <property type="match status" value="2"/>
</dbReference>
<evidence type="ECO:0000256" key="2">
    <source>
        <dbReference type="ARBA" id="ARBA00012552"/>
    </source>
</evidence>
<feature type="region of interest" description="Disordered" evidence="11">
    <location>
        <begin position="667"/>
        <end position="696"/>
    </location>
</feature>
<evidence type="ECO:0000256" key="12">
    <source>
        <dbReference type="SAM" id="Phobius"/>
    </source>
</evidence>
<dbReference type="Pfam" id="PF00270">
    <property type="entry name" value="DEAD"/>
    <property type="match status" value="1"/>
</dbReference>
<dbReference type="PROSITE" id="PS00216">
    <property type="entry name" value="SUGAR_TRANSPORT_1"/>
    <property type="match status" value="1"/>
</dbReference>
<keyword evidence="4" id="KW-0547">Nucleotide-binding</keyword>
<keyword evidence="6" id="KW-0347">Helicase</keyword>
<feature type="compositionally biased region" description="Basic residues" evidence="11">
    <location>
        <begin position="1305"/>
        <end position="1326"/>
    </location>
</feature>
<dbReference type="InterPro" id="IPR027417">
    <property type="entry name" value="P-loop_NTPase"/>
</dbReference>
<comment type="subcellular location">
    <subcellularLocation>
        <location evidence="1">Membrane</location>
        <topology evidence="1">Multi-pass membrane protein</topology>
    </subcellularLocation>
</comment>
<dbReference type="GO" id="GO:0016787">
    <property type="term" value="F:hydrolase activity"/>
    <property type="evidence" value="ECO:0007669"/>
    <property type="project" value="UniProtKB-KW"/>
</dbReference>
<dbReference type="PRINTS" id="PR00171">
    <property type="entry name" value="SUGRTRNSPORT"/>
</dbReference>
<dbReference type="GO" id="GO:0003724">
    <property type="term" value="F:RNA helicase activity"/>
    <property type="evidence" value="ECO:0007669"/>
    <property type="project" value="UniProtKB-EC"/>
</dbReference>
<dbReference type="GO" id="GO:0003676">
    <property type="term" value="F:nucleic acid binding"/>
    <property type="evidence" value="ECO:0007669"/>
    <property type="project" value="InterPro"/>
</dbReference>
<evidence type="ECO:0000256" key="5">
    <source>
        <dbReference type="ARBA" id="ARBA00022801"/>
    </source>
</evidence>
<dbReference type="Proteomes" id="UP000887562">
    <property type="component" value="Unplaced"/>
</dbReference>
<dbReference type="InterPro" id="IPR036259">
    <property type="entry name" value="MFS_trans_sf"/>
</dbReference>
<sequence>MPIYGDNTNDLEARTRICTEYLKTPKLAEVCRLEEARGALGDVVSKLQELFRIGLGLRNLKPDNALLIPKQIAECTEEQMDSWLEQTCSKQRMCRQSTCNPLSVAQWRMWARGIGCHCSGSAVSARKRSLDNLRIGVACLAEQRCLPKDGARSLAQTKADCRLALHASFTIDWLLGKGISGPLVLSIFTTCFGSSFLLGYNLGVANLPGDNIKRFLVGYYKPDNTSGLDANFLYGQTTSVLVIFAAIAAFTCGWIADGLGRKRSLMMNNVVGIVGSIISSVCLVANQPALLYFGRAISGLNSGLSIGVAAMFLTEIAPRHLRGMIGACNQLAITIGILISYVLTLTHLLNTPTLWPVAMGVGAIPAAVALVISFFTVESPRWLYLKKKDEEAARKAFAHINGSENVDMFIAEMREELEVAQNQPEFKFVELFCRRDLRMPVILAVLIQVMQQLSGINAVVANSSEMLRGANVSSDMLEYFVVGLGLLNVICTIVALPLLEKAGRRTLLLWPTLVLALTLLLLVIFVNIANNDGVVNKMPFILVSAVLVFIYVAAFAMGLGPMPALIVAEIFRQGPRAAAYSLSQSIQWACNLIVVASFPSLNGLLKGYVYLPYLVVVVVCWVVFFLFMPETKNRTFDEVARDLAFGSIVVGKRTAALQSPVFTKEDEEAATALRRTDDDSKDSDLATPADDHSDNLPIEESTLRKTVVVWINLQGGGSYGEFDGVDFNPSFQFDAGDFLSPSTVLTEPALNLFQTNFEVDKLIDEFRTKNSAELSDFSSEGFDVEEPSCRVECSDFGSLRNKYKSKGNKRNDSEDNAFEEHYEFTQSVMGYAEVESFLSFKLSKPLLKSLTEMKIFKPTPIQCACIPLGLLNRDICACAQTGSGKTLAFLLPVVERMVFAPIASRSTTKALIISPTRELAVQIFKVAEHLVKHCPRLKIQLATGGLDLSSQEVNLRRNPDIVVATPGRLIDHLSNAPSFTLSGIEYLVLDEADKLLDEYFTEQIKEIVRHCSSHRQTLLFSATMTETVRELATVSLKNPVRIFLNQSTAVVNRLEQEFVRIRPHREGDRDAILAALLVRSFPCRTIVFLPTKKDCHRIHILLGLIGVKCAELHGDMNQAQRLEALRRFTDAEALKLEAMNKAGMETSNVQKCPLPPPADVLLATDLAARGLDIPGVQAVVNYKLPNTIKSYVHRVGRTARASNSGRAVSLAGESDRKLLKEIVKDAPCPVKARVIPQEVIARFKARIDKVKPFMKEILATELEERELNAAQAQLAKAESLALRDGAEASVTRPKRVNWFSEKRDAKRAKRTKGGNKKGPNKRHRKE</sequence>
<keyword evidence="3 12" id="KW-0812">Transmembrane</keyword>
<proteinExistence type="predicted"/>
<evidence type="ECO:0000313" key="18">
    <source>
        <dbReference type="WBParaSite" id="maker-E.canG7_contigs_6081-snap-gene-4.81-mRNA-1"/>
    </source>
</evidence>
<feature type="transmembrane region" description="Helical" evidence="12">
    <location>
        <begin position="232"/>
        <end position="256"/>
    </location>
</feature>
<reference evidence="18" key="1">
    <citation type="submission" date="2022-11" db="UniProtKB">
        <authorList>
            <consortium name="WormBaseParasite"/>
        </authorList>
    </citation>
    <scope>IDENTIFICATION</scope>
</reference>
<feature type="transmembrane region" description="Helical" evidence="12">
    <location>
        <begin position="183"/>
        <end position="202"/>
    </location>
</feature>
<dbReference type="PROSITE" id="PS00039">
    <property type="entry name" value="DEAD_ATP_HELICASE"/>
    <property type="match status" value="1"/>
</dbReference>
<feature type="domain" description="DEAD-box RNA helicase Q" evidence="16">
    <location>
        <begin position="835"/>
        <end position="863"/>
    </location>
</feature>
<dbReference type="PROSITE" id="PS51194">
    <property type="entry name" value="HELICASE_CTER"/>
    <property type="match status" value="1"/>
</dbReference>
<feature type="transmembrane region" description="Helical" evidence="12">
    <location>
        <begin position="540"/>
        <end position="565"/>
    </location>
</feature>
<feature type="transmembrane region" description="Helical" evidence="12">
    <location>
        <begin position="268"/>
        <end position="286"/>
    </location>
</feature>
<feature type="transmembrane region" description="Helical" evidence="12">
    <location>
        <begin position="355"/>
        <end position="377"/>
    </location>
</feature>
<evidence type="ECO:0000256" key="9">
    <source>
        <dbReference type="ARBA" id="ARBA00023136"/>
    </source>
</evidence>
<keyword evidence="8 12" id="KW-1133">Transmembrane helix</keyword>
<dbReference type="PROSITE" id="PS51195">
    <property type="entry name" value="Q_MOTIF"/>
    <property type="match status" value="1"/>
</dbReference>
<feature type="transmembrane region" description="Helical" evidence="12">
    <location>
        <begin position="325"/>
        <end position="343"/>
    </location>
</feature>
<dbReference type="NCBIfam" id="TIGR00879">
    <property type="entry name" value="SP"/>
    <property type="match status" value="1"/>
</dbReference>
<evidence type="ECO:0000259" key="15">
    <source>
        <dbReference type="PROSITE" id="PS51194"/>
    </source>
</evidence>
<evidence type="ECO:0000259" key="13">
    <source>
        <dbReference type="PROSITE" id="PS50850"/>
    </source>
</evidence>
<dbReference type="GO" id="GO:0022857">
    <property type="term" value="F:transmembrane transporter activity"/>
    <property type="evidence" value="ECO:0007669"/>
    <property type="project" value="InterPro"/>
</dbReference>
<dbReference type="GO" id="GO:0016020">
    <property type="term" value="C:membrane"/>
    <property type="evidence" value="ECO:0007669"/>
    <property type="project" value="UniProtKB-SubCell"/>
</dbReference>
<evidence type="ECO:0000256" key="3">
    <source>
        <dbReference type="ARBA" id="ARBA00022692"/>
    </source>
</evidence>
<dbReference type="CDD" id="cd18787">
    <property type="entry name" value="SF2_C_DEAD"/>
    <property type="match status" value="1"/>
</dbReference>
<keyword evidence="7" id="KW-0067">ATP-binding</keyword>
<feature type="region of interest" description="Disordered" evidence="11">
    <location>
        <begin position="1283"/>
        <end position="1326"/>
    </location>
</feature>
<feature type="domain" description="Helicase ATP-binding" evidence="14">
    <location>
        <begin position="866"/>
        <end position="1042"/>
    </location>
</feature>
<dbReference type="InterPro" id="IPR003663">
    <property type="entry name" value="Sugar/inositol_transpt"/>
</dbReference>
<feature type="domain" description="Major facilitator superfamily (MFS) profile" evidence="13">
    <location>
        <begin position="187"/>
        <end position="632"/>
    </location>
</feature>
<dbReference type="PROSITE" id="PS51192">
    <property type="entry name" value="HELICASE_ATP_BIND_1"/>
    <property type="match status" value="1"/>
</dbReference>
<evidence type="ECO:0000259" key="14">
    <source>
        <dbReference type="PROSITE" id="PS51192"/>
    </source>
</evidence>
<dbReference type="SMART" id="SM00487">
    <property type="entry name" value="DEXDc"/>
    <property type="match status" value="1"/>
</dbReference>
<dbReference type="PANTHER" id="PTHR47959">
    <property type="entry name" value="ATP-DEPENDENT RNA HELICASE RHLE-RELATED"/>
    <property type="match status" value="1"/>
</dbReference>
<dbReference type="Gene3D" id="1.20.1250.20">
    <property type="entry name" value="MFS general substrate transporter like domains"/>
    <property type="match status" value="1"/>
</dbReference>
<evidence type="ECO:0000313" key="17">
    <source>
        <dbReference type="Proteomes" id="UP000887562"/>
    </source>
</evidence>
<evidence type="ECO:0000256" key="6">
    <source>
        <dbReference type="ARBA" id="ARBA00022806"/>
    </source>
</evidence>
<dbReference type="PROSITE" id="PS00217">
    <property type="entry name" value="SUGAR_TRANSPORT_2"/>
    <property type="match status" value="1"/>
</dbReference>
<accession>A0A915EXZ3</accession>
<evidence type="ECO:0000256" key="7">
    <source>
        <dbReference type="ARBA" id="ARBA00022840"/>
    </source>
</evidence>
<keyword evidence="9 12" id="KW-0472">Membrane</keyword>
<protein>
    <recommendedName>
        <fullName evidence="2">RNA helicase</fullName>
        <ecNumber evidence="2">3.6.4.13</ecNumber>
    </recommendedName>
</protein>
<evidence type="ECO:0000256" key="1">
    <source>
        <dbReference type="ARBA" id="ARBA00004141"/>
    </source>
</evidence>
<feature type="compositionally biased region" description="Basic and acidic residues" evidence="11">
    <location>
        <begin position="674"/>
        <end position="694"/>
    </location>
</feature>
<organism evidence="17 18">
    <name type="scientific">Echinococcus canadensis</name>
    <dbReference type="NCBI Taxonomy" id="519352"/>
    <lineage>
        <taxon>Eukaryota</taxon>
        <taxon>Metazoa</taxon>
        <taxon>Spiralia</taxon>
        <taxon>Lophotrochozoa</taxon>
        <taxon>Platyhelminthes</taxon>
        <taxon>Cestoda</taxon>
        <taxon>Eucestoda</taxon>
        <taxon>Cyclophyllidea</taxon>
        <taxon>Taeniidae</taxon>
        <taxon>Echinococcus</taxon>
        <taxon>Echinococcus canadensis group</taxon>
    </lineage>
</organism>
<dbReference type="InterPro" id="IPR000629">
    <property type="entry name" value="RNA-helicase_DEAD-box_CS"/>
</dbReference>
<feature type="domain" description="Helicase C-terminal" evidence="15">
    <location>
        <begin position="1053"/>
        <end position="1258"/>
    </location>
</feature>
<feature type="transmembrane region" description="Helical" evidence="12">
    <location>
        <begin position="441"/>
        <end position="460"/>
    </location>
</feature>
<feature type="transmembrane region" description="Helical" evidence="12">
    <location>
        <begin position="480"/>
        <end position="499"/>
    </location>
</feature>
<name>A0A915EXZ3_9CEST</name>
<dbReference type="PROSITE" id="PS50850">
    <property type="entry name" value="MFS"/>
    <property type="match status" value="1"/>
</dbReference>
<dbReference type="WBParaSite" id="maker-E.canG7_contigs_6081-snap-gene-4.81-mRNA-1">
    <property type="protein sequence ID" value="maker-E.canG7_contigs_6081-snap-gene-4.81-mRNA-1"/>
    <property type="gene ID" value="EcG7_00046"/>
</dbReference>
<dbReference type="SMART" id="SM00490">
    <property type="entry name" value="HELICc"/>
    <property type="match status" value="1"/>
</dbReference>
<feature type="short sequence motif" description="Q motif" evidence="10">
    <location>
        <begin position="835"/>
        <end position="863"/>
    </location>
</feature>
<dbReference type="InterPro" id="IPR011545">
    <property type="entry name" value="DEAD/DEAH_box_helicase_dom"/>
</dbReference>